<dbReference type="InterPro" id="IPR041588">
    <property type="entry name" value="Integrase_H2C2"/>
</dbReference>
<dbReference type="Gene3D" id="3.30.420.10">
    <property type="entry name" value="Ribonuclease H-like superfamily/Ribonuclease H"/>
    <property type="match status" value="1"/>
</dbReference>
<dbReference type="InterPro" id="IPR001584">
    <property type="entry name" value="Integrase_cat-core"/>
</dbReference>
<dbReference type="CDD" id="cd09274">
    <property type="entry name" value="RNase_HI_RT_Ty3"/>
    <property type="match status" value="1"/>
</dbReference>
<sequence>MESLRAPENLILSGNVAEQWKFWRQKFELYSIASGLSRKEPTVQCSTLLHVIGDAALEVYNTFTLTESEKKDLNVLVTKFEEHFSPKKNITFERHVFNTTYQREEETFEQFLTQLKTKAKPCEFGTLTNELIKDRIVVGIRQDSVRAALLSKKDLDLEKAVEICKAAERSKTQATHLNNSAARETSEGEINATVVKKGNYSHRPTKFRNNPSPNVNGNRHQCGKCGYNHQRTAICPAEGKTCNKCGRRNHFAKMCRSRVTLTDAVRHKPMPNTTNNRIATSKQRQQKVDTVEHESSSEESVFIDTLQSNTSEDRDEKEWLVDLTIEEEKVINFKLDTGAHCNVISSSVLKSLKNVRMKRSRMHLITYSGHKIQPVGQCLLLCEYQSRYYTLTFQVIEGTSKPLLGLTACTALGLIKRVDVVDSELQAKVQEKYKDVFTGLGCLHGKVSLKVKPGSTPVVHPPRKVPIALQKDVKDELKRMEEIGVIERVTEPTEWVSSMVTVIKPDRKRVRICLDPKDLNEALERAHYPMKTIEEIVTKLPQAKVFSTLDANCGYWQLELDTDSSKLCTFNTPMGRYRYKRLPFGVNAAPEIFQRCMTELFDDLTGVEVIMDDILVWGSNEQEHDMRLEQVLQRCRDKKLKLNLDKCKSKVDEVPYIGHILTSDGVKPDIKKVKAIREMHPPTNITELKRFLGMVNYVAKFVDNLSAISEPLRVLLRKDTVWQWNEEQQKSFDALKLMITNAPILKYFDTNKPVTLSVDASKSGVGAVLLQENKPVAYASKTFTEAQTRYAQIEKELAAIVFGCEKFHQYIFGRMVTVETDHKPLESIFKKPLSRAPPRLQRMLLKLQKYVLSVSYKKGSELHVADALSRNYLPDTSEEVNDGLHIMECVVSPLPISRERLRQIEKQTQEDTILSKLHSQIVKGWPSSKQKLDKDLAPYWSCQSELTVENGLILKHERVVVPRKMRKLMLEKVHQGHQGVEKTKRLARDIMYWPGMSVQITETVEHCSVCNRFKHKNRKEPLMKHEIPAVPWQKVGSDLFVYDGDTYVIMVDYYSNYFEIKKLQETRSTNIIHFCKQQFARFGIPNILMSDNGPQYVSAEFKKFSKAYGFKHVTSSPMYPQSNGKTEKAVQIAKNLIKKSKLSGQDPYIALLNFRNTPQEDLESQYSC</sequence>
<gene>
    <name evidence="3" type="ORF">BSL78_15616</name>
</gene>
<dbReference type="OrthoDB" id="6089225at2759"/>
<dbReference type="InterPro" id="IPR043128">
    <property type="entry name" value="Rev_trsase/Diguanyl_cyclase"/>
</dbReference>
<evidence type="ECO:0000313" key="4">
    <source>
        <dbReference type="Proteomes" id="UP000230750"/>
    </source>
</evidence>
<dbReference type="Gene3D" id="2.40.70.10">
    <property type="entry name" value="Acid Proteases"/>
    <property type="match status" value="1"/>
</dbReference>
<evidence type="ECO:0008006" key="5">
    <source>
        <dbReference type="Google" id="ProtNLM"/>
    </source>
</evidence>
<dbReference type="SUPFAM" id="SSF56672">
    <property type="entry name" value="DNA/RNA polymerases"/>
    <property type="match status" value="1"/>
</dbReference>
<reference evidence="3 4" key="1">
    <citation type="journal article" date="2017" name="PLoS Biol.">
        <title>The sea cucumber genome provides insights into morphological evolution and visceral regeneration.</title>
        <authorList>
            <person name="Zhang X."/>
            <person name="Sun L."/>
            <person name="Yuan J."/>
            <person name="Sun Y."/>
            <person name="Gao Y."/>
            <person name="Zhang L."/>
            <person name="Li S."/>
            <person name="Dai H."/>
            <person name="Hamel J.F."/>
            <person name="Liu C."/>
            <person name="Yu Y."/>
            <person name="Liu S."/>
            <person name="Lin W."/>
            <person name="Guo K."/>
            <person name="Jin S."/>
            <person name="Xu P."/>
            <person name="Storey K.B."/>
            <person name="Huan P."/>
            <person name="Zhang T."/>
            <person name="Zhou Y."/>
            <person name="Zhang J."/>
            <person name="Lin C."/>
            <person name="Li X."/>
            <person name="Xing L."/>
            <person name="Huo D."/>
            <person name="Sun M."/>
            <person name="Wang L."/>
            <person name="Mercier A."/>
            <person name="Li F."/>
            <person name="Yang H."/>
            <person name="Xiang J."/>
        </authorList>
    </citation>
    <scope>NUCLEOTIDE SEQUENCE [LARGE SCALE GENOMIC DNA]</scope>
    <source>
        <strain evidence="3">Shaxun</strain>
        <tissue evidence="3">Muscle</tissue>
    </source>
</reference>
<dbReference type="FunFam" id="1.10.340.70:FF:000003">
    <property type="entry name" value="Protein CBG25708"/>
    <property type="match status" value="1"/>
</dbReference>
<dbReference type="SUPFAM" id="SSF53098">
    <property type="entry name" value="Ribonuclease H-like"/>
    <property type="match status" value="1"/>
</dbReference>
<dbReference type="Pfam" id="PF00665">
    <property type="entry name" value="rve"/>
    <property type="match status" value="1"/>
</dbReference>
<dbReference type="InterPro" id="IPR000477">
    <property type="entry name" value="RT_dom"/>
</dbReference>
<dbReference type="CDD" id="cd05481">
    <property type="entry name" value="retropepsin_like_LTR_1"/>
    <property type="match status" value="1"/>
</dbReference>
<dbReference type="AlphaFoldDB" id="A0A2G8KHQ8"/>
<accession>A0A2G8KHQ8</accession>
<keyword evidence="4" id="KW-1185">Reference proteome</keyword>
<dbReference type="Pfam" id="PF17919">
    <property type="entry name" value="RT_RNaseH_2"/>
    <property type="match status" value="1"/>
</dbReference>
<dbReference type="Gene3D" id="3.30.70.270">
    <property type="match status" value="2"/>
</dbReference>
<dbReference type="InterPro" id="IPR041577">
    <property type="entry name" value="RT_RNaseH_2"/>
</dbReference>
<dbReference type="PANTHER" id="PTHR37984">
    <property type="entry name" value="PROTEIN CBG26694"/>
    <property type="match status" value="1"/>
</dbReference>
<dbReference type="InterPro" id="IPR012337">
    <property type="entry name" value="RNaseH-like_sf"/>
</dbReference>
<dbReference type="FunFam" id="3.30.70.270:FF:000026">
    <property type="entry name" value="Transposon Ty3-G Gag-Pol polyprotein"/>
    <property type="match status" value="1"/>
</dbReference>
<dbReference type="InterPro" id="IPR050951">
    <property type="entry name" value="Retrovirus_Pol_polyprotein"/>
</dbReference>
<proteinExistence type="predicted"/>
<dbReference type="GO" id="GO:0003676">
    <property type="term" value="F:nucleic acid binding"/>
    <property type="evidence" value="ECO:0007669"/>
    <property type="project" value="InterPro"/>
</dbReference>
<dbReference type="InterPro" id="IPR021109">
    <property type="entry name" value="Peptidase_aspartic_dom_sf"/>
</dbReference>
<protein>
    <recommendedName>
        <fullName evidence="5">Endonuclease</fullName>
    </recommendedName>
</protein>
<feature type="domain" description="Reverse transcriptase" evidence="1">
    <location>
        <begin position="484"/>
        <end position="661"/>
    </location>
</feature>
<dbReference type="GO" id="GO:0015074">
    <property type="term" value="P:DNA integration"/>
    <property type="evidence" value="ECO:0007669"/>
    <property type="project" value="InterPro"/>
</dbReference>
<dbReference type="FunFam" id="3.30.420.10:FF:000063">
    <property type="entry name" value="Retrovirus-related Pol polyprotein from transposon 297-like Protein"/>
    <property type="match status" value="1"/>
</dbReference>
<evidence type="ECO:0000259" key="1">
    <source>
        <dbReference type="PROSITE" id="PS50878"/>
    </source>
</evidence>
<dbReference type="SUPFAM" id="SSF50630">
    <property type="entry name" value="Acid proteases"/>
    <property type="match status" value="1"/>
</dbReference>
<dbReference type="PROSITE" id="PS50878">
    <property type="entry name" value="RT_POL"/>
    <property type="match status" value="1"/>
</dbReference>
<dbReference type="CDD" id="cd01647">
    <property type="entry name" value="RT_LTR"/>
    <property type="match status" value="1"/>
</dbReference>
<comment type="caution">
    <text evidence="3">The sequence shown here is derived from an EMBL/GenBank/DDBJ whole genome shotgun (WGS) entry which is preliminary data.</text>
</comment>
<dbReference type="InterPro" id="IPR036397">
    <property type="entry name" value="RNaseH_sf"/>
</dbReference>
<name>A0A2G8KHQ8_STIJA</name>
<dbReference type="Proteomes" id="UP000230750">
    <property type="component" value="Unassembled WGS sequence"/>
</dbReference>
<dbReference type="Gene3D" id="3.10.10.10">
    <property type="entry name" value="HIV Type 1 Reverse Transcriptase, subunit A, domain 1"/>
    <property type="match status" value="1"/>
</dbReference>
<dbReference type="PANTHER" id="PTHR37984:SF8">
    <property type="entry name" value="CCHC-TYPE DOMAIN-CONTAINING PROTEIN"/>
    <property type="match status" value="1"/>
</dbReference>
<dbReference type="PROSITE" id="PS50994">
    <property type="entry name" value="INTEGRASE"/>
    <property type="match status" value="1"/>
</dbReference>
<evidence type="ECO:0000313" key="3">
    <source>
        <dbReference type="EMBL" id="PIK47528.1"/>
    </source>
</evidence>
<dbReference type="InterPro" id="IPR043502">
    <property type="entry name" value="DNA/RNA_pol_sf"/>
</dbReference>
<dbReference type="Pfam" id="PF17921">
    <property type="entry name" value="Integrase_H2C2"/>
    <property type="match status" value="1"/>
</dbReference>
<dbReference type="Gene3D" id="1.10.340.70">
    <property type="match status" value="1"/>
</dbReference>
<dbReference type="Pfam" id="PF00078">
    <property type="entry name" value="RVT_1"/>
    <property type="match status" value="1"/>
</dbReference>
<organism evidence="3 4">
    <name type="scientific">Stichopus japonicus</name>
    <name type="common">Sea cucumber</name>
    <dbReference type="NCBI Taxonomy" id="307972"/>
    <lineage>
        <taxon>Eukaryota</taxon>
        <taxon>Metazoa</taxon>
        <taxon>Echinodermata</taxon>
        <taxon>Eleutherozoa</taxon>
        <taxon>Echinozoa</taxon>
        <taxon>Holothuroidea</taxon>
        <taxon>Aspidochirotacea</taxon>
        <taxon>Aspidochirotida</taxon>
        <taxon>Stichopodidae</taxon>
        <taxon>Apostichopus</taxon>
    </lineage>
</organism>
<feature type="domain" description="Integrase catalytic" evidence="2">
    <location>
        <begin position="1027"/>
        <end position="1168"/>
    </location>
</feature>
<dbReference type="EMBL" id="MRZV01000576">
    <property type="protein sequence ID" value="PIK47528.1"/>
    <property type="molecule type" value="Genomic_DNA"/>
</dbReference>
<evidence type="ECO:0000259" key="2">
    <source>
        <dbReference type="PROSITE" id="PS50994"/>
    </source>
</evidence>